<organism evidence="1 2">
    <name type="scientific">candidate division WOR-3 bacterium</name>
    <dbReference type="NCBI Taxonomy" id="2052148"/>
    <lineage>
        <taxon>Bacteria</taxon>
        <taxon>Bacteria division WOR-3</taxon>
    </lineage>
</organism>
<reference evidence="1 2" key="1">
    <citation type="journal article" date="2018" name="Nat. Biotechnol.">
        <title>A standardized bacterial taxonomy based on genome phylogeny substantially revises the tree of life.</title>
        <authorList>
            <person name="Parks D.H."/>
            <person name="Chuvochina M."/>
            <person name="Waite D.W."/>
            <person name="Rinke C."/>
            <person name="Skarshewski A."/>
            <person name="Chaumeil P.A."/>
            <person name="Hugenholtz P."/>
        </authorList>
    </citation>
    <scope>NUCLEOTIDE SEQUENCE [LARGE SCALE GENOMIC DNA]</scope>
    <source>
        <strain evidence="1">UBA9956</strain>
    </source>
</reference>
<sequence length="173" mass="20588">MNQYLTQEIEICKDFIKEADIAKFIIQSFTGPFHKMRERPNVIQIAENIREEYRTKHELVKYKEVYQQISENCLRIHIIPFLRKYKSVNLLANLFTENFEYFSPDFIEPISPSKIDSILSGYSSFNEESVKSIINTFNLYGETPHHSESYRDNFHPSYMVVLNAVIKKYMRIL</sequence>
<gene>
    <name evidence="1" type="ORF">DCW38_05040</name>
</gene>
<evidence type="ECO:0000313" key="2">
    <source>
        <dbReference type="Proteomes" id="UP000264062"/>
    </source>
</evidence>
<protein>
    <submittedName>
        <fullName evidence="1">Uncharacterized protein</fullName>
    </submittedName>
</protein>
<evidence type="ECO:0000313" key="1">
    <source>
        <dbReference type="EMBL" id="HAV92530.1"/>
    </source>
</evidence>
<dbReference type="AlphaFoldDB" id="A0A350HAG4"/>
<accession>A0A350HAG4</accession>
<comment type="caution">
    <text evidence="1">The sequence shown here is derived from an EMBL/GenBank/DDBJ whole genome shotgun (WGS) entry which is preliminary data.</text>
</comment>
<name>A0A350HAG4_UNCW3</name>
<proteinExistence type="predicted"/>
<dbReference type="Proteomes" id="UP000264062">
    <property type="component" value="Unassembled WGS sequence"/>
</dbReference>
<dbReference type="EMBL" id="DMZY01000148">
    <property type="protein sequence ID" value="HAV92530.1"/>
    <property type="molecule type" value="Genomic_DNA"/>
</dbReference>